<dbReference type="AlphaFoldDB" id="A0AAW0YPK4"/>
<name>A0AAW0YPK4_9TREE</name>
<evidence type="ECO:0000256" key="2">
    <source>
        <dbReference type="ARBA" id="ARBA00022827"/>
    </source>
</evidence>
<evidence type="ECO:0000259" key="4">
    <source>
        <dbReference type="Pfam" id="PF07992"/>
    </source>
</evidence>
<dbReference type="Pfam" id="PF07992">
    <property type="entry name" value="Pyr_redox_2"/>
    <property type="match status" value="1"/>
</dbReference>
<proteinExistence type="predicted"/>
<organism evidence="5 6">
    <name type="scientific">Kwoniella newhampshirensis</name>
    <dbReference type="NCBI Taxonomy" id="1651941"/>
    <lineage>
        <taxon>Eukaryota</taxon>
        <taxon>Fungi</taxon>
        <taxon>Dikarya</taxon>
        <taxon>Basidiomycota</taxon>
        <taxon>Agaricomycotina</taxon>
        <taxon>Tremellomycetes</taxon>
        <taxon>Tremellales</taxon>
        <taxon>Cryptococcaceae</taxon>
        <taxon>Kwoniella</taxon>
    </lineage>
</organism>
<dbReference type="SUPFAM" id="SSF51905">
    <property type="entry name" value="FAD/NAD(P)-binding domain"/>
    <property type="match status" value="1"/>
</dbReference>
<keyword evidence="2" id="KW-0274">FAD</keyword>
<dbReference type="KEGG" id="kne:92180290"/>
<reference evidence="5 6" key="1">
    <citation type="journal article" date="2024" name="bioRxiv">
        <title>Comparative genomics of Cryptococcus and Kwoniella reveals pathogenesis evolution and contrasting karyotype dynamics via intercentromeric recombination or chromosome fusion.</title>
        <authorList>
            <person name="Coelho M.A."/>
            <person name="David-Palma M."/>
            <person name="Shea T."/>
            <person name="Bowers K."/>
            <person name="McGinley-Smith S."/>
            <person name="Mohammad A.W."/>
            <person name="Gnirke A."/>
            <person name="Yurkov A.M."/>
            <person name="Nowrousian M."/>
            <person name="Sun S."/>
            <person name="Cuomo C.A."/>
            <person name="Heitman J."/>
        </authorList>
    </citation>
    <scope>NUCLEOTIDE SEQUENCE [LARGE SCALE GENOMIC DNA]</scope>
    <source>
        <strain evidence="5 6">CBS 13917</strain>
    </source>
</reference>
<protein>
    <recommendedName>
        <fullName evidence="4">FAD/NAD(P)-binding domain-containing protein</fullName>
    </recommendedName>
</protein>
<feature type="domain" description="FAD/NAD(P)-binding" evidence="4">
    <location>
        <begin position="43"/>
        <end position="178"/>
    </location>
</feature>
<evidence type="ECO:0000313" key="5">
    <source>
        <dbReference type="EMBL" id="KAK8858802.1"/>
    </source>
</evidence>
<dbReference type="RefSeq" id="XP_066803643.1">
    <property type="nucleotide sequence ID" value="XM_066946142.1"/>
</dbReference>
<dbReference type="EMBL" id="JBCAWK010000005">
    <property type="protein sequence ID" value="KAK8858802.1"/>
    <property type="molecule type" value="Genomic_DNA"/>
</dbReference>
<keyword evidence="6" id="KW-1185">Reference proteome</keyword>
<dbReference type="PANTHER" id="PTHR23023">
    <property type="entry name" value="DIMETHYLANILINE MONOOXYGENASE"/>
    <property type="match status" value="1"/>
</dbReference>
<evidence type="ECO:0000256" key="1">
    <source>
        <dbReference type="ARBA" id="ARBA00022630"/>
    </source>
</evidence>
<dbReference type="InterPro" id="IPR036188">
    <property type="entry name" value="FAD/NAD-bd_sf"/>
</dbReference>
<gene>
    <name evidence="5" type="ORF">IAR55_003032</name>
</gene>
<dbReference type="InterPro" id="IPR023753">
    <property type="entry name" value="FAD/NAD-binding_dom"/>
</dbReference>
<dbReference type="InterPro" id="IPR050346">
    <property type="entry name" value="FMO-like"/>
</dbReference>
<keyword evidence="1" id="KW-0285">Flavoprotein</keyword>
<dbReference type="Gene3D" id="3.50.50.60">
    <property type="entry name" value="FAD/NAD(P)-binding domain"/>
    <property type="match status" value="1"/>
</dbReference>
<keyword evidence="3" id="KW-0560">Oxidoreductase</keyword>
<accession>A0AAW0YPK4</accession>
<evidence type="ECO:0000256" key="3">
    <source>
        <dbReference type="ARBA" id="ARBA00023002"/>
    </source>
</evidence>
<dbReference type="GeneID" id="92180290"/>
<sequence>MLFDDNGHCEDIFAANPAFCAGPGGFRASGEGMSRVMDHVEKEAKSLGAVIHYETEAITVRQSENRNWIVQVRLRSGLSSQTFDKIVIATGAFSRPAVPAFAVPFIQPFRTPVRPEEMKRRIAIHTSHLSDHTVQEALNCTRRHIVIVGASKSALDASERFSSLGHSVTLVIRNPPYLAPPALLSAEGPKDAVAMVGTREKAIGVPFPPDVVSGQSASGGLWARVYRWLVHSSWLSSRLHAQIISRSVAGFARWGRWADSALRPMIPTVGLMWSEFSIFPGPEQFANLVHSGDIAIVKGAVVDMIESSTEGKEGFELVVQGDNAEPIVLFATSVIFGTGWSTGEYPFFDDAESNRLGLPMPVKESRPEREEQYEQLDRSSMRTILNTLRTMRIMPSDWSLNGFAARFGPGKPPAWAPYRLFRLMVPLSSLYDRDIVFAGVPTCKANHVLFTCQAHWIADYFLDLLPHLPTLSVARREISTQTVWAQRLFGPSHGRLGQWLGAMWIEYCSRLCWDMGVQDDGKGWRGVVRSDSYDLDNKRRMRDEAIVREYSSEMRP</sequence>
<dbReference type="GO" id="GO:0016491">
    <property type="term" value="F:oxidoreductase activity"/>
    <property type="evidence" value="ECO:0007669"/>
    <property type="project" value="UniProtKB-KW"/>
</dbReference>
<evidence type="ECO:0000313" key="6">
    <source>
        <dbReference type="Proteomes" id="UP001388673"/>
    </source>
</evidence>
<dbReference type="Proteomes" id="UP001388673">
    <property type="component" value="Unassembled WGS sequence"/>
</dbReference>
<comment type="caution">
    <text evidence="5">The sequence shown here is derived from an EMBL/GenBank/DDBJ whole genome shotgun (WGS) entry which is preliminary data.</text>
</comment>